<dbReference type="RefSeq" id="XP_022487751.1">
    <property type="nucleotide sequence ID" value="XM_022632458.1"/>
</dbReference>
<reference evidence="4 5" key="1">
    <citation type="journal article" date="2016" name="Sci. Rep.">
        <title>Penicillium arizonense, a new, genome sequenced fungal species, reveals a high chemical diversity in secreted metabolites.</title>
        <authorList>
            <person name="Grijseels S."/>
            <person name="Nielsen J.C."/>
            <person name="Randelovic M."/>
            <person name="Nielsen J."/>
            <person name="Nielsen K.F."/>
            <person name="Workman M."/>
            <person name="Frisvad J.C."/>
        </authorList>
    </citation>
    <scope>NUCLEOTIDE SEQUENCE [LARGE SCALE GENOMIC DNA]</scope>
    <source>
        <strain evidence="4 5">CBS 141311</strain>
    </source>
</reference>
<dbReference type="OrthoDB" id="6423603at2759"/>
<feature type="region of interest" description="Disordered" evidence="1">
    <location>
        <begin position="1"/>
        <end position="26"/>
    </location>
</feature>
<feature type="transmembrane region" description="Helical" evidence="2">
    <location>
        <begin position="328"/>
        <end position="349"/>
    </location>
</feature>
<sequence length="366" mass="41369">MPIIQIQPHPITSLPHHPDLETRGPSRPLQEHIRATLEEAHEILESLPSDLKAQSKLRKSPPSDAKVKLSQGWRTPLHSDPNAQKEYWVSRESEHEDSSRSNGSATWQEFQNGLHQDHAYHEMEYTPSVTRVVQLLNWAEGEDDHLDQDIDIKNTRYKQFDVQLFLIIHTFNPGRLIHPRAFLSFTISATTQSLLAPNRDTPNTRHPTEGFITIQVPYSIDNCGPNPAFVDYQYHGLYSRIISNIPPRTIFAHYASIERVELLVLPTDRSISMLGQGEGVAEGGGELGVTTPSPLNTPSTSTGRRVRWTMATTSDAGGKIPGWVQRSWMLGGIPKAVVADVGLFIGWVVKRRRVRDVRQEEHEEER</sequence>
<feature type="domain" description="DUF3074" evidence="3">
    <location>
        <begin position="88"/>
        <end position="348"/>
    </location>
</feature>
<comment type="caution">
    <text evidence="4">The sequence shown here is derived from an EMBL/GenBank/DDBJ whole genome shotgun (WGS) entry which is preliminary data.</text>
</comment>
<keyword evidence="2" id="KW-1133">Transmembrane helix</keyword>
<proteinExistence type="predicted"/>
<protein>
    <recommendedName>
        <fullName evidence="3">DUF3074 domain-containing protein</fullName>
    </recommendedName>
</protein>
<evidence type="ECO:0000256" key="1">
    <source>
        <dbReference type="SAM" id="MobiDB-lite"/>
    </source>
</evidence>
<keyword evidence="5" id="KW-1185">Reference proteome</keyword>
<keyword evidence="2" id="KW-0812">Transmembrane</keyword>
<evidence type="ECO:0000313" key="5">
    <source>
        <dbReference type="Proteomes" id="UP000177622"/>
    </source>
</evidence>
<dbReference type="InterPro" id="IPR024500">
    <property type="entry name" value="DUF3074"/>
</dbReference>
<feature type="compositionally biased region" description="Basic and acidic residues" evidence="1">
    <location>
        <begin position="88"/>
        <end position="99"/>
    </location>
</feature>
<dbReference type="EMBL" id="LXJU01000010">
    <property type="protein sequence ID" value="OGE52309.1"/>
    <property type="molecule type" value="Genomic_DNA"/>
</dbReference>
<gene>
    <name evidence="4" type="ORF">PENARI_c010G12393</name>
</gene>
<feature type="compositionally biased region" description="Low complexity" evidence="1">
    <location>
        <begin position="288"/>
        <end position="302"/>
    </location>
</feature>
<dbReference type="PANTHER" id="PTHR40370:SF1">
    <property type="entry name" value="DUF3074 DOMAIN-CONTAINING PROTEIN"/>
    <property type="match status" value="1"/>
</dbReference>
<dbReference type="GeneID" id="34577192"/>
<accession>A0A1F5LHB2</accession>
<dbReference type="Pfam" id="PF11274">
    <property type="entry name" value="DUF3074"/>
    <property type="match status" value="1"/>
</dbReference>
<evidence type="ECO:0000313" key="4">
    <source>
        <dbReference type="EMBL" id="OGE52309.1"/>
    </source>
</evidence>
<feature type="region of interest" description="Disordered" evidence="1">
    <location>
        <begin position="284"/>
        <end position="303"/>
    </location>
</feature>
<evidence type="ECO:0000259" key="3">
    <source>
        <dbReference type="Pfam" id="PF11274"/>
    </source>
</evidence>
<keyword evidence="2" id="KW-0472">Membrane</keyword>
<organism evidence="4 5">
    <name type="scientific">Penicillium arizonense</name>
    <dbReference type="NCBI Taxonomy" id="1835702"/>
    <lineage>
        <taxon>Eukaryota</taxon>
        <taxon>Fungi</taxon>
        <taxon>Dikarya</taxon>
        <taxon>Ascomycota</taxon>
        <taxon>Pezizomycotina</taxon>
        <taxon>Eurotiomycetes</taxon>
        <taxon>Eurotiomycetidae</taxon>
        <taxon>Eurotiales</taxon>
        <taxon>Aspergillaceae</taxon>
        <taxon>Penicillium</taxon>
    </lineage>
</organism>
<feature type="compositionally biased region" description="Basic and acidic residues" evidence="1">
    <location>
        <begin position="16"/>
        <end position="26"/>
    </location>
</feature>
<evidence type="ECO:0000256" key="2">
    <source>
        <dbReference type="SAM" id="Phobius"/>
    </source>
</evidence>
<dbReference type="Proteomes" id="UP000177622">
    <property type="component" value="Unassembled WGS sequence"/>
</dbReference>
<dbReference type="PANTHER" id="PTHR40370">
    <property type="entry name" value="EXPRESSED PROTEIN"/>
    <property type="match status" value="1"/>
</dbReference>
<feature type="region of interest" description="Disordered" evidence="1">
    <location>
        <begin position="53"/>
        <end position="105"/>
    </location>
</feature>
<dbReference type="AlphaFoldDB" id="A0A1F5LHB2"/>
<name>A0A1F5LHB2_PENAI</name>